<dbReference type="CDD" id="cd06261">
    <property type="entry name" value="TM_PBP2"/>
    <property type="match status" value="1"/>
</dbReference>
<keyword evidence="4" id="KW-1003">Cell membrane</keyword>
<evidence type="ECO:0000256" key="3">
    <source>
        <dbReference type="ARBA" id="ARBA00022448"/>
    </source>
</evidence>
<keyword evidence="7 8" id="KW-0472">Membrane</keyword>
<comment type="caution">
    <text evidence="10">The sequence shown here is derived from an EMBL/GenBank/DDBJ whole genome shotgun (WGS) entry which is preliminary data.</text>
</comment>
<dbReference type="RefSeq" id="WP_307202202.1">
    <property type="nucleotide sequence ID" value="NZ_JAUTAN010000001.1"/>
</dbReference>
<dbReference type="PANTHER" id="PTHR42929">
    <property type="entry name" value="INNER MEMBRANE ABC TRANSPORTER PERMEASE PROTEIN YDCU-RELATED-RELATED"/>
    <property type="match status" value="1"/>
</dbReference>
<evidence type="ECO:0000256" key="7">
    <source>
        <dbReference type="ARBA" id="ARBA00023136"/>
    </source>
</evidence>
<evidence type="ECO:0000256" key="5">
    <source>
        <dbReference type="ARBA" id="ARBA00022692"/>
    </source>
</evidence>
<dbReference type="GO" id="GO:0005886">
    <property type="term" value="C:plasma membrane"/>
    <property type="evidence" value="ECO:0007669"/>
    <property type="project" value="UniProtKB-SubCell"/>
</dbReference>
<feature type="transmembrane region" description="Helical" evidence="8">
    <location>
        <begin position="250"/>
        <end position="275"/>
    </location>
</feature>
<feature type="transmembrane region" description="Helical" evidence="8">
    <location>
        <begin position="144"/>
        <end position="170"/>
    </location>
</feature>
<evidence type="ECO:0000256" key="8">
    <source>
        <dbReference type="RuleBase" id="RU363032"/>
    </source>
</evidence>
<dbReference type="PROSITE" id="PS50928">
    <property type="entry name" value="ABC_TM1"/>
    <property type="match status" value="1"/>
</dbReference>
<dbReference type="InterPro" id="IPR000515">
    <property type="entry name" value="MetI-like"/>
</dbReference>
<reference evidence="10" key="1">
    <citation type="submission" date="2023-07" db="EMBL/GenBank/DDBJ databases">
        <title>Functional and genomic diversity of the sorghum phyllosphere microbiome.</title>
        <authorList>
            <person name="Shade A."/>
        </authorList>
    </citation>
    <scope>NUCLEOTIDE SEQUENCE</scope>
    <source>
        <strain evidence="10">SORGH_AS_1067</strain>
    </source>
</reference>
<feature type="transmembrane region" description="Helical" evidence="8">
    <location>
        <begin position="7"/>
        <end position="25"/>
    </location>
</feature>
<evidence type="ECO:0000256" key="6">
    <source>
        <dbReference type="ARBA" id="ARBA00022989"/>
    </source>
</evidence>
<evidence type="ECO:0000256" key="1">
    <source>
        <dbReference type="ARBA" id="ARBA00004651"/>
    </source>
</evidence>
<dbReference type="PANTHER" id="PTHR42929:SF5">
    <property type="entry name" value="ABC TRANSPORTER PERMEASE PROTEIN"/>
    <property type="match status" value="1"/>
</dbReference>
<dbReference type="AlphaFoldDB" id="A0AAJ1U7Q9"/>
<evidence type="ECO:0000256" key="2">
    <source>
        <dbReference type="ARBA" id="ARBA00007069"/>
    </source>
</evidence>
<dbReference type="Pfam" id="PF00528">
    <property type="entry name" value="BPD_transp_1"/>
    <property type="match status" value="1"/>
</dbReference>
<dbReference type="InterPro" id="IPR035906">
    <property type="entry name" value="MetI-like_sf"/>
</dbReference>
<feature type="transmembrane region" description="Helical" evidence="8">
    <location>
        <begin position="207"/>
        <end position="230"/>
    </location>
</feature>
<evidence type="ECO:0000313" key="10">
    <source>
        <dbReference type="EMBL" id="MDQ1105707.1"/>
    </source>
</evidence>
<gene>
    <name evidence="10" type="ORF">QE405_002991</name>
</gene>
<organism evidence="10 11">
    <name type="scientific">Nocardioides zeae</name>
    <dbReference type="NCBI Taxonomy" id="1457234"/>
    <lineage>
        <taxon>Bacteria</taxon>
        <taxon>Bacillati</taxon>
        <taxon>Actinomycetota</taxon>
        <taxon>Actinomycetes</taxon>
        <taxon>Propionibacteriales</taxon>
        <taxon>Nocardioidaceae</taxon>
        <taxon>Nocardioides</taxon>
    </lineage>
</organism>
<sequence>MIRDKKVAWFAMLPALVIFVIWYVIPVGKFFALSFTGYAGPALTDGQATLATYTGILTDPYYLAVIRRTVVLGVVVAGAAVLLGYPLAYLIVFSRRWGTFVFLVTVSTMFVNPVASALGLRVMLTDSGMLNEALTGAGLVDSPVTFIGSFSGVAIGLVHAIIPFMVLSLVPILDSVPKDCIAAARGLGASRRYTFTRVIFPISVRGLLPAFLLAFAVTGGSFTTVVLLGAGRVGVLSLLIWQQTLKNLDYAASAALSVILVAVILVPVAAGIWYANRMRRRLGHE</sequence>
<dbReference type="SUPFAM" id="SSF161098">
    <property type="entry name" value="MetI-like"/>
    <property type="match status" value="1"/>
</dbReference>
<feature type="transmembrane region" description="Helical" evidence="8">
    <location>
        <begin position="70"/>
        <end position="93"/>
    </location>
</feature>
<feature type="domain" description="ABC transmembrane type-1" evidence="9">
    <location>
        <begin position="66"/>
        <end position="269"/>
    </location>
</feature>
<protein>
    <submittedName>
        <fullName evidence="10">Spermidine/putrescine transport system permease protein</fullName>
    </submittedName>
</protein>
<accession>A0AAJ1U7Q9</accession>
<keyword evidence="6 8" id="KW-1133">Transmembrane helix</keyword>
<proteinExistence type="inferred from homology"/>
<dbReference type="Gene3D" id="1.10.3720.10">
    <property type="entry name" value="MetI-like"/>
    <property type="match status" value="1"/>
</dbReference>
<evidence type="ECO:0000259" key="9">
    <source>
        <dbReference type="PROSITE" id="PS50928"/>
    </source>
</evidence>
<keyword evidence="5 8" id="KW-0812">Transmembrane</keyword>
<name>A0AAJ1U7Q9_9ACTN</name>
<evidence type="ECO:0000313" key="11">
    <source>
        <dbReference type="Proteomes" id="UP001239215"/>
    </source>
</evidence>
<feature type="transmembrane region" description="Helical" evidence="8">
    <location>
        <begin position="100"/>
        <end position="124"/>
    </location>
</feature>
<keyword evidence="3 8" id="KW-0813">Transport</keyword>
<comment type="similarity">
    <text evidence="2">Belongs to the binding-protein-dependent transport system permease family. CysTW subfamily.</text>
</comment>
<dbReference type="EMBL" id="JAUTAN010000001">
    <property type="protein sequence ID" value="MDQ1105707.1"/>
    <property type="molecule type" value="Genomic_DNA"/>
</dbReference>
<dbReference type="GO" id="GO:0055085">
    <property type="term" value="P:transmembrane transport"/>
    <property type="evidence" value="ECO:0007669"/>
    <property type="project" value="InterPro"/>
</dbReference>
<dbReference type="Proteomes" id="UP001239215">
    <property type="component" value="Unassembled WGS sequence"/>
</dbReference>
<comment type="subcellular location">
    <subcellularLocation>
        <location evidence="1 8">Cell membrane</location>
        <topology evidence="1 8">Multi-pass membrane protein</topology>
    </subcellularLocation>
</comment>
<evidence type="ECO:0000256" key="4">
    <source>
        <dbReference type="ARBA" id="ARBA00022475"/>
    </source>
</evidence>